<comment type="caution">
    <text evidence="3">The sequence shown here is derived from an EMBL/GenBank/DDBJ whole genome shotgun (WGS) entry which is preliminary data.</text>
</comment>
<proteinExistence type="predicted"/>
<sequence length="105" mass="11145">MHQHDQTQKPDDPAAWYKTRWGLALVGFVALSALLLLYEHRLHIPFGNLLVILPLFACIGLHSLMHGGHGGHGGRGGHSGLGGRSGDVTGPATEKPPENSEGGPR</sequence>
<keyword evidence="2" id="KW-0472">Membrane</keyword>
<reference evidence="4" key="1">
    <citation type="journal article" date="2019" name="Int. J. Syst. Evol. Microbiol.">
        <title>The Global Catalogue of Microorganisms (GCM) 10K type strain sequencing project: providing services to taxonomists for standard genome sequencing and annotation.</title>
        <authorList>
            <consortium name="The Broad Institute Genomics Platform"/>
            <consortium name="The Broad Institute Genome Sequencing Center for Infectious Disease"/>
            <person name="Wu L."/>
            <person name="Ma J."/>
        </authorList>
    </citation>
    <scope>NUCLEOTIDE SEQUENCE [LARGE SCALE GENOMIC DNA]</scope>
    <source>
        <strain evidence="4">KCTC 62102</strain>
    </source>
</reference>
<feature type="region of interest" description="Disordered" evidence="1">
    <location>
        <begin position="69"/>
        <end position="105"/>
    </location>
</feature>
<gene>
    <name evidence="3" type="ORF">ACFOD6_02875</name>
</gene>
<dbReference type="Pfam" id="PF11666">
    <property type="entry name" value="DUF2933"/>
    <property type="match status" value="1"/>
</dbReference>
<evidence type="ECO:0000256" key="2">
    <source>
        <dbReference type="SAM" id="Phobius"/>
    </source>
</evidence>
<evidence type="ECO:0000256" key="1">
    <source>
        <dbReference type="SAM" id="MobiDB-lite"/>
    </source>
</evidence>
<evidence type="ECO:0000313" key="3">
    <source>
        <dbReference type="EMBL" id="MFC3084985.1"/>
    </source>
</evidence>
<keyword evidence="4" id="KW-1185">Reference proteome</keyword>
<feature type="compositionally biased region" description="Gly residues" evidence="1">
    <location>
        <begin position="69"/>
        <end position="85"/>
    </location>
</feature>
<evidence type="ECO:0000313" key="4">
    <source>
        <dbReference type="Proteomes" id="UP001595445"/>
    </source>
</evidence>
<name>A0ABV7DRF6_9RHOB</name>
<dbReference type="EMBL" id="JBHRSM010000004">
    <property type="protein sequence ID" value="MFC3084985.1"/>
    <property type="molecule type" value="Genomic_DNA"/>
</dbReference>
<dbReference type="RefSeq" id="WP_197646665.1">
    <property type="nucleotide sequence ID" value="NZ_JAEACP010000019.1"/>
</dbReference>
<keyword evidence="2" id="KW-0812">Transmembrane</keyword>
<feature type="transmembrane region" description="Helical" evidence="2">
    <location>
        <begin position="44"/>
        <end position="65"/>
    </location>
</feature>
<feature type="transmembrane region" description="Helical" evidence="2">
    <location>
        <begin position="21"/>
        <end position="38"/>
    </location>
</feature>
<organism evidence="3 4">
    <name type="scientific">Tabrizicola soli</name>
    <dbReference type="NCBI Taxonomy" id="2185115"/>
    <lineage>
        <taxon>Bacteria</taxon>
        <taxon>Pseudomonadati</taxon>
        <taxon>Pseudomonadota</taxon>
        <taxon>Alphaproteobacteria</taxon>
        <taxon>Rhodobacterales</taxon>
        <taxon>Paracoccaceae</taxon>
        <taxon>Tabrizicola</taxon>
    </lineage>
</organism>
<dbReference type="Proteomes" id="UP001595445">
    <property type="component" value="Unassembled WGS sequence"/>
</dbReference>
<keyword evidence="2" id="KW-1133">Transmembrane helix</keyword>
<dbReference type="InterPro" id="IPR021682">
    <property type="entry name" value="DUF2933"/>
</dbReference>
<accession>A0ABV7DRF6</accession>
<protein>
    <submittedName>
        <fullName evidence="3">DUF2933 domain-containing protein</fullName>
    </submittedName>
</protein>